<dbReference type="Gene3D" id="1.10.1200.10">
    <property type="entry name" value="ACP-like"/>
    <property type="match status" value="1"/>
</dbReference>
<dbReference type="InterPro" id="IPR036736">
    <property type="entry name" value="ACP-like_sf"/>
</dbReference>
<dbReference type="InterPro" id="IPR009081">
    <property type="entry name" value="PP-bd_ACP"/>
</dbReference>
<dbReference type="Pfam" id="PF00550">
    <property type="entry name" value="PP-binding"/>
    <property type="match status" value="1"/>
</dbReference>
<organism evidence="2">
    <name type="scientific">hydrothermal vent metagenome</name>
    <dbReference type="NCBI Taxonomy" id="652676"/>
    <lineage>
        <taxon>unclassified sequences</taxon>
        <taxon>metagenomes</taxon>
        <taxon>ecological metagenomes</taxon>
    </lineage>
</organism>
<sequence length="83" mass="9088">MDNSLISDIKNIITDTVGRNVIPDPLPDDYQLVGNLLDSLAVTNLIIALEEYFGFIFNDDELSAEAFETVLSLAELVSGKIKS</sequence>
<dbReference type="AlphaFoldDB" id="A0A3B0V982"/>
<evidence type="ECO:0000259" key="1">
    <source>
        <dbReference type="Pfam" id="PF00550"/>
    </source>
</evidence>
<dbReference type="SUPFAM" id="SSF47336">
    <property type="entry name" value="ACP-like"/>
    <property type="match status" value="1"/>
</dbReference>
<proteinExistence type="predicted"/>
<evidence type="ECO:0000313" key="2">
    <source>
        <dbReference type="EMBL" id="VAW34697.1"/>
    </source>
</evidence>
<feature type="domain" description="Carrier" evidence="1">
    <location>
        <begin position="9"/>
        <end position="77"/>
    </location>
</feature>
<name>A0A3B0V982_9ZZZZ</name>
<dbReference type="EMBL" id="UOEY01000008">
    <property type="protein sequence ID" value="VAW34697.1"/>
    <property type="molecule type" value="Genomic_DNA"/>
</dbReference>
<reference evidence="2" key="1">
    <citation type="submission" date="2018-06" db="EMBL/GenBank/DDBJ databases">
        <authorList>
            <person name="Zhirakovskaya E."/>
        </authorList>
    </citation>
    <scope>NUCLEOTIDE SEQUENCE</scope>
</reference>
<gene>
    <name evidence="2" type="ORF">MNBD_DELTA04-1626</name>
</gene>
<protein>
    <recommendedName>
        <fullName evidence="1">Carrier domain-containing protein</fullName>
    </recommendedName>
</protein>
<accession>A0A3B0V982</accession>